<dbReference type="EMBL" id="KV425885">
    <property type="protein sequence ID" value="KZW02957.1"/>
    <property type="molecule type" value="Genomic_DNA"/>
</dbReference>
<dbReference type="Proteomes" id="UP000077266">
    <property type="component" value="Unassembled WGS sequence"/>
</dbReference>
<evidence type="ECO:0000313" key="3">
    <source>
        <dbReference type="Proteomes" id="UP000077266"/>
    </source>
</evidence>
<feature type="compositionally biased region" description="Basic residues" evidence="1">
    <location>
        <begin position="71"/>
        <end position="92"/>
    </location>
</feature>
<name>A0A165Q1K1_EXIGL</name>
<dbReference type="AlphaFoldDB" id="A0A165Q1K1"/>
<dbReference type="InParanoid" id="A0A165Q1K1"/>
<reference evidence="2 3" key="1">
    <citation type="journal article" date="2016" name="Mol. Biol. Evol.">
        <title>Comparative Genomics of Early-Diverging Mushroom-Forming Fungi Provides Insights into the Origins of Lignocellulose Decay Capabilities.</title>
        <authorList>
            <person name="Nagy L.G."/>
            <person name="Riley R."/>
            <person name="Tritt A."/>
            <person name="Adam C."/>
            <person name="Daum C."/>
            <person name="Floudas D."/>
            <person name="Sun H."/>
            <person name="Yadav J.S."/>
            <person name="Pangilinan J."/>
            <person name="Larsson K.H."/>
            <person name="Matsuura K."/>
            <person name="Barry K."/>
            <person name="Labutti K."/>
            <person name="Kuo R."/>
            <person name="Ohm R.A."/>
            <person name="Bhattacharya S.S."/>
            <person name="Shirouzu T."/>
            <person name="Yoshinaga Y."/>
            <person name="Martin F.M."/>
            <person name="Grigoriev I.V."/>
            <person name="Hibbett D.S."/>
        </authorList>
    </citation>
    <scope>NUCLEOTIDE SEQUENCE [LARGE SCALE GENOMIC DNA]</scope>
    <source>
        <strain evidence="2 3">HHB12029</strain>
    </source>
</reference>
<gene>
    <name evidence="2" type="ORF">EXIGLDRAFT_317895</name>
</gene>
<feature type="compositionally biased region" description="Polar residues" evidence="1">
    <location>
        <begin position="19"/>
        <end position="29"/>
    </location>
</feature>
<feature type="region of interest" description="Disordered" evidence="1">
    <location>
        <begin position="63"/>
        <end position="113"/>
    </location>
</feature>
<evidence type="ECO:0000256" key="1">
    <source>
        <dbReference type="SAM" id="MobiDB-lite"/>
    </source>
</evidence>
<evidence type="ECO:0000313" key="2">
    <source>
        <dbReference type="EMBL" id="KZW02957.1"/>
    </source>
</evidence>
<organism evidence="2 3">
    <name type="scientific">Exidia glandulosa HHB12029</name>
    <dbReference type="NCBI Taxonomy" id="1314781"/>
    <lineage>
        <taxon>Eukaryota</taxon>
        <taxon>Fungi</taxon>
        <taxon>Dikarya</taxon>
        <taxon>Basidiomycota</taxon>
        <taxon>Agaricomycotina</taxon>
        <taxon>Agaricomycetes</taxon>
        <taxon>Auriculariales</taxon>
        <taxon>Exidiaceae</taxon>
        <taxon>Exidia</taxon>
    </lineage>
</organism>
<keyword evidence="3" id="KW-1185">Reference proteome</keyword>
<proteinExistence type="predicted"/>
<accession>A0A165Q1K1</accession>
<feature type="region of interest" description="Disordered" evidence="1">
    <location>
        <begin position="18"/>
        <end position="47"/>
    </location>
</feature>
<sequence>MRHLVRAVQVARTVKMKTRYSSPARTRTAQVVRGRPAPSGRFGVVKPVPPARPAHVFVTRSLHRTGSLSGQRRRHRLHRRSQRPLKRCRHLRHELWSRPPRSSSRGTGSARLA</sequence>
<protein>
    <submittedName>
        <fullName evidence="2">Uncharacterized protein</fullName>
    </submittedName>
</protein>